<name>A0ACB5U0S5_AMBMO</name>
<comment type="caution">
    <text evidence="1">The sequence shown here is derived from an EMBL/GenBank/DDBJ whole genome shotgun (WGS) entry which is preliminary data.</text>
</comment>
<evidence type="ECO:0000313" key="1">
    <source>
        <dbReference type="EMBL" id="GME99102.1"/>
    </source>
</evidence>
<proteinExistence type="predicted"/>
<keyword evidence="2" id="KW-1185">Reference proteome</keyword>
<sequence>MGEERLLSALPQESRTLIGKMTKLAPACRISIDDCFLDPWFSSVEMCTLDSNGVFCGSDNHVHTQVDQSVAHIAMLEKNKKKNGRK</sequence>
<gene>
    <name evidence="1" type="ORF">Amon02_001061900</name>
</gene>
<protein>
    <submittedName>
        <fullName evidence="1">Unnamed protein product</fullName>
    </submittedName>
</protein>
<organism evidence="1 2">
    <name type="scientific">Ambrosiozyma monospora</name>
    <name type="common">Yeast</name>
    <name type="synonym">Endomycopsis monosporus</name>
    <dbReference type="NCBI Taxonomy" id="43982"/>
    <lineage>
        <taxon>Eukaryota</taxon>
        <taxon>Fungi</taxon>
        <taxon>Dikarya</taxon>
        <taxon>Ascomycota</taxon>
        <taxon>Saccharomycotina</taxon>
        <taxon>Pichiomycetes</taxon>
        <taxon>Pichiales</taxon>
        <taxon>Pichiaceae</taxon>
        <taxon>Ambrosiozyma</taxon>
    </lineage>
</organism>
<evidence type="ECO:0000313" key="2">
    <source>
        <dbReference type="Proteomes" id="UP001165064"/>
    </source>
</evidence>
<accession>A0ACB5U0S5</accession>
<reference evidence="1" key="1">
    <citation type="submission" date="2023-04" db="EMBL/GenBank/DDBJ databases">
        <title>Ambrosiozyma monospora NBRC 10751.</title>
        <authorList>
            <person name="Ichikawa N."/>
            <person name="Sato H."/>
            <person name="Tonouchi N."/>
        </authorList>
    </citation>
    <scope>NUCLEOTIDE SEQUENCE</scope>
    <source>
        <strain evidence="1">NBRC 10751</strain>
    </source>
</reference>
<dbReference type="EMBL" id="BSXS01010857">
    <property type="protein sequence ID" value="GME99102.1"/>
    <property type="molecule type" value="Genomic_DNA"/>
</dbReference>
<dbReference type="Proteomes" id="UP001165064">
    <property type="component" value="Unassembled WGS sequence"/>
</dbReference>